<comment type="caution">
    <text evidence="1">The sequence shown here is derived from an EMBL/GenBank/DDBJ whole genome shotgun (WGS) entry which is preliminary data.</text>
</comment>
<name>X1I275_9ZZZZ</name>
<gene>
    <name evidence="1" type="ORF">S03H2_48286</name>
</gene>
<organism evidence="1">
    <name type="scientific">marine sediment metagenome</name>
    <dbReference type="NCBI Taxonomy" id="412755"/>
    <lineage>
        <taxon>unclassified sequences</taxon>
        <taxon>metagenomes</taxon>
        <taxon>ecological metagenomes</taxon>
    </lineage>
</organism>
<accession>X1I275</accession>
<evidence type="ECO:0000313" key="1">
    <source>
        <dbReference type="EMBL" id="GAH63415.1"/>
    </source>
</evidence>
<dbReference type="EMBL" id="BARU01030432">
    <property type="protein sequence ID" value="GAH63415.1"/>
    <property type="molecule type" value="Genomic_DNA"/>
</dbReference>
<dbReference type="AlphaFoldDB" id="X1I275"/>
<proteinExistence type="predicted"/>
<sequence length="71" mass="8259">FKRKIEEEVIQIRQPEVTAERTELEMKTLAQLGGERKERRGEIAVDREFCNALISYLRSKLESAREKPAPS</sequence>
<feature type="non-terminal residue" evidence="1">
    <location>
        <position position="1"/>
    </location>
</feature>
<reference evidence="1" key="1">
    <citation type="journal article" date="2014" name="Front. Microbiol.">
        <title>High frequency of phylogenetically diverse reductive dehalogenase-homologous genes in deep subseafloor sedimentary metagenomes.</title>
        <authorList>
            <person name="Kawai M."/>
            <person name="Futagami T."/>
            <person name="Toyoda A."/>
            <person name="Takaki Y."/>
            <person name="Nishi S."/>
            <person name="Hori S."/>
            <person name="Arai W."/>
            <person name="Tsubouchi T."/>
            <person name="Morono Y."/>
            <person name="Uchiyama I."/>
            <person name="Ito T."/>
            <person name="Fujiyama A."/>
            <person name="Inagaki F."/>
            <person name="Takami H."/>
        </authorList>
    </citation>
    <scope>NUCLEOTIDE SEQUENCE</scope>
    <source>
        <strain evidence="1">Expedition CK06-06</strain>
    </source>
</reference>
<protein>
    <submittedName>
        <fullName evidence="1">Uncharacterized protein</fullName>
    </submittedName>
</protein>